<protein>
    <submittedName>
        <fullName evidence="4">Cold shock domain-containing protein</fullName>
    </submittedName>
</protein>
<evidence type="ECO:0000256" key="2">
    <source>
        <dbReference type="ARBA" id="ARBA00022490"/>
    </source>
</evidence>
<dbReference type="CDD" id="cd04458">
    <property type="entry name" value="CSP_CDS"/>
    <property type="match status" value="1"/>
</dbReference>
<dbReference type="RefSeq" id="WP_275118596.1">
    <property type="nucleotide sequence ID" value="NZ_JAOTPO010000007.1"/>
</dbReference>
<evidence type="ECO:0000256" key="1">
    <source>
        <dbReference type="ARBA" id="ARBA00004496"/>
    </source>
</evidence>
<dbReference type="PIRSF" id="PIRSF002599">
    <property type="entry name" value="Cold_shock_A"/>
    <property type="match status" value="1"/>
</dbReference>
<proteinExistence type="predicted"/>
<evidence type="ECO:0000313" key="4">
    <source>
        <dbReference type="EMBL" id="MDE5413977.1"/>
    </source>
</evidence>
<sequence>MKGRIKYYNELKGFGFIVAEDNNDYFFHVSNLKSLQLPTLGALVEFTGSKNEKGFSAVKIEIMNTNILLPSLCSMR</sequence>
<dbReference type="InterPro" id="IPR002059">
    <property type="entry name" value="CSP_DNA-bd"/>
</dbReference>
<dbReference type="Gene3D" id="2.40.50.140">
    <property type="entry name" value="Nucleic acid-binding proteins"/>
    <property type="match status" value="1"/>
</dbReference>
<comment type="subcellular location">
    <subcellularLocation>
        <location evidence="1">Cytoplasm</location>
    </subcellularLocation>
</comment>
<gene>
    <name evidence="4" type="ORF">N7Z68_11355</name>
</gene>
<keyword evidence="5" id="KW-1185">Reference proteome</keyword>
<organism evidence="4 5">
    <name type="scientific">Alkalihalobacterium chitinilyticum</name>
    <dbReference type="NCBI Taxonomy" id="2980103"/>
    <lineage>
        <taxon>Bacteria</taxon>
        <taxon>Bacillati</taxon>
        <taxon>Bacillota</taxon>
        <taxon>Bacilli</taxon>
        <taxon>Bacillales</taxon>
        <taxon>Bacillaceae</taxon>
        <taxon>Alkalihalobacterium</taxon>
    </lineage>
</organism>
<comment type="caution">
    <text evidence="4">The sequence shown here is derived from an EMBL/GenBank/DDBJ whole genome shotgun (WGS) entry which is preliminary data.</text>
</comment>
<dbReference type="Proteomes" id="UP001148125">
    <property type="component" value="Unassembled WGS sequence"/>
</dbReference>
<feature type="domain" description="CSD" evidence="3">
    <location>
        <begin position="1"/>
        <end position="62"/>
    </location>
</feature>
<dbReference type="EMBL" id="JAOTPO010000007">
    <property type="protein sequence ID" value="MDE5413977.1"/>
    <property type="molecule type" value="Genomic_DNA"/>
</dbReference>
<dbReference type="InterPro" id="IPR011129">
    <property type="entry name" value="CSD"/>
</dbReference>
<dbReference type="InterPro" id="IPR012156">
    <property type="entry name" value="Cold_shock_CspA"/>
</dbReference>
<dbReference type="InterPro" id="IPR012340">
    <property type="entry name" value="NA-bd_OB-fold"/>
</dbReference>
<dbReference type="SUPFAM" id="SSF50249">
    <property type="entry name" value="Nucleic acid-binding proteins"/>
    <property type="match status" value="1"/>
</dbReference>
<accession>A0ABT5VEU0</accession>
<reference evidence="4" key="1">
    <citation type="submission" date="2024-05" db="EMBL/GenBank/DDBJ databases">
        <title>Alkalihalobacillus sp. strain MEB203 novel alkaliphilic bacterium from Lonar Lake, India.</title>
        <authorList>
            <person name="Joshi A."/>
            <person name="Thite S."/>
            <person name="Mengade P."/>
        </authorList>
    </citation>
    <scope>NUCLEOTIDE SEQUENCE</scope>
    <source>
        <strain evidence="4">MEB 203</strain>
    </source>
</reference>
<keyword evidence="2" id="KW-0963">Cytoplasm</keyword>
<dbReference type="Pfam" id="PF00313">
    <property type="entry name" value="CSD"/>
    <property type="match status" value="1"/>
</dbReference>
<dbReference type="SMART" id="SM00357">
    <property type="entry name" value="CSP"/>
    <property type="match status" value="1"/>
</dbReference>
<name>A0ABT5VEU0_9BACI</name>
<evidence type="ECO:0000313" key="5">
    <source>
        <dbReference type="Proteomes" id="UP001148125"/>
    </source>
</evidence>
<dbReference type="PROSITE" id="PS51857">
    <property type="entry name" value="CSD_2"/>
    <property type="match status" value="1"/>
</dbReference>
<evidence type="ECO:0000259" key="3">
    <source>
        <dbReference type="PROSITE" id="PS51857"/>
    </source>
</evidence>